<dbReference type="AlphaFoldDB" id="A0A6A6SLI4"/>
<keyword evidence="7" id="KW-1185">Reference proteome</keyword>
<feature type="region of interest" description="Disordered" evidence="5">
    <location>
        <begin position="1"/>
        <end position="27"/>
    </location>
</feature>
<comment type="subcellular location">
    <subcellularLocation>
        <location evidence="2">Cytoplasm</location>
    </subcellularLocation>
    <subcellularLocation>
        <location evidence="1">Nucleus</location>
    </subcellularLocation>
</comment>
<protein>
    <recommendedName>
        <fullName evidence="8">Benzoylformate decarboxylase</fullName>
    </recommendedName>
</protein>
<name>A0A6A6SLI4_9PLEO</name>
<feature type="compositionally biased region" description="Polar residues" evidence="5">
    <location>
        <begin position="17"/>
        <end position="27"/>
    </location>
</feature>
<evidence type="ECO:0000256" key="4">
    <source>
        <dbReference type="ARBA" id="ARBA00023242"/>
    </source>
</evidence>
<dbReference type="EMBL" id="MU004580">
    <property type="protein sequence ID" value="KAF2647817.1"/>
    <property type="molecule type" value="Genomic_DNA"/>
</dbReference>
<dbReference type="Proteomes" id="UP000799324">
    <property type="component" value="Unassembled WGS sequence"/>
</dbReference>
<organism evidence="6 7">
    <name type="scientific">Lophiostoma macrostomum CBS 122681</name>
    <dbReference type="NCBI Taxonomy" id="1314788"/>
    <lineage>
        <taxon>Eukaryota</taxon>
        <taxon>Fungi</taxon>
        <taxon>Dikarya</taxon>
        <taxon>Ascomycota</taxon>
        <taxon>Pezizomycotina</taxon>
        <taxon>Dothideomycetes</taxon>
        <taxon>Pleosporomycetidae</taxon>
        <taxon>Pleosporales</taxon>
        <taxon>Lophiostomataceae</taxon>
        <taxon>Lophiostoma</taxon>
    </lineage>
</organism>
<dbReference type="Gene3D" id="2.30.29.30">
    <property type="entry name" value="Pleckstrin-homology domain (PH domain)/Phosphotyrosine-binding domain (PTB)"/>
    <property type="match status" value="1"/>
</dbReference>
<feature type="region of interest" description="Disordered" evidence="5">
    <location>
        <begin position="240"/>
        <end position="262"/>
    </location>
</feature>
<dbReference type="GO" id="GO:0045292">
    <property type="term" value="P:mRNA cis splicing, via spliceosome"/>
    <property type="evidence" value="ECO:0007669"/>
    <property type="project" value="TreeGrafter"/>
</dbReference>
<dbReference type="PANTHER" id="PTHR21399:SF0">
    <property type="entry name" value="METHYLOSOME SUBUNIT PICLN"/>
    <property type="match status" value="1"/>
</dbReference>
<reference evidence="6" key="1">
    <citation type="journal article" date="2020" name="Stud. Mycol.">
        <title>101 Dothideomycetes genomes: a test case for predicting lifestyles and emergence of pathogens.</title>
        <authorList>
            <person name="Haridas S."/>
            <person name="Albert R."/>
            <person name="Binder M."/>
            <person name="Bloem J."/>
            <person name="Labutti K."/>
            <person name="Salamov A."/>
            <person name="Andreopoulos B."/>
            <person name="Baker S."/>
            <person name="Barry K."/>
            <person name="Bills G."/>
            <person name="Bluhm B."/>
            <person name="Cannon C."/>
            <person name="Castanera R."/>
            <person name="Culley D."/>
            <person name="Daum C."/>
            <person name="Ezra D."/>
            <person name="Gonzalez J."/>
            <person name="Henrissat B."/>
            <person name="Kuo A."/>
            <person name="Liang C."/>
            <person name="Lipzen A."/>
            <person name="Lutzoni F."/>
            <person name="Magnuson J."/>
            <person name="Mondo S."/>
            <person name="Nolan M."/>
            <person name="Ohm R."/>
            <person name="Pangilinan J."/>
            <person name="Park H.-J."/>
            <person name="Ramirez L."/>
            <person name="Alfaro M."/>
            <person name="Sun H."/>
            <person name="Tritt A."/>
            <person name="Yoshinaga Y."/>
            <person name="Zwiers L.-H."/>
            <person name="Turgeon B."/>
            <person name="Goodwin S."/>
            <person name="Spatafora J."/>
            <person name="Crous P."/>
            <person name="Grigoriev I."/>
        </authorList>
    </citation>
    <scope>NUCLEOTIDE SEQUENCE</scope>
    <source>
        <strain evidence="6">CBS 122681</strain>
    </source>
</reference>
<evidence type="ECO:0000256" key="1">
    <source>
        <dbReference type="ARBA" id="ARBA00004123"/>
    </source>
</evidence>
<keyword evidence="4" id="KW-0539">Nucleus</keyword>
<dbReference type="OrthoDB" id="19714at2759"/>
<accession>A0A6A6SLI4</accession>
<dbReference type="GO" id="GO:0005681">
    <property type="term" value="C:spliceosomal complex"/>
    <property type="evidence" value="ECO:0007669"/>
    <property type="project" value="TreeGrafter"/>
</dbReference>
<dbReference type="GO" id="GO:0005829">
    <property type="term" value="C:cytosol"/>
    <property type="evidence" value="ECO:0007669"/>
    <property type="project" value="TreeGrafter"/>
</dbReference>
<evidence type="ECO:0000256" key="3">
    <source>
        <dbReference type="ARBA" id="ARBA00022490"/>
    </source>
</evidence>
<feature type="region of interest" description="Disordered" evidence="5">
    <location>
        <begin position="177"/>
        <end position="197"/>
    </location>
</feature>
<dbReference type="GO" id="GO:0000387">
    <property type="term" value="P:spliceosomal snRNP assembly"/>
    <property type="evidence" value="ECO:0007669"/>
    <property type="project" value="TreeGrafter"/>
</dbReference>
<keyword evidence="3" id="KW-0963">Cytoplasm</keyword>
<sequence>MALQHLDSAPKPEDFTPLQQHQEQTPSTFFGSKPVLYAQYSDLTLSLPSSKLQADPSIGKFAAEPDEGTEDALIKNVEIWVSSEDLILFQHTPTPTGISIPYPSIALHATMKWKSQVEALYMNVSLNDAENVNDEEDIQVLEITVLPPNFASPPSSASPDTACIKAIFSAMNTCADLHPDPDGSEAEEDEDETAPGATGWITAENMDEYLDEDGNFRGAVIGGEEELGPGAGTVRMREDGDAEEHVNGVYGVNGETKWQRTD</sequence>
<evidence type="ECO:0008006" key="8">
    <source>
        <dbReference type="Google" id="ProtNLM"/>
    </source>
</evidence>
<proteinExistence type="predicted"/>
<feature type="compositionally biased region" description="Acidic residues" evidence="5">
    <location>
        <begin position="182"/>
        <end position="193"/>
    </location>
</feature>
<dbReference type="InterPro" id="IPR011993">
    <property type="entry name" value="PH-like_dom_sf"/>
</dbReference>
<dbReference type="GO" id="GO:0034715">
    <property type="term" value="C:pICln-Sm protein complex"/>
    <property type="evidence" value="ECO:0007669"/>
    <property type="project" value="TreeGrafter"/>
</dbReference>
<evidence type="ECO:0000256" key="2">
    <source>
        <dbReference type="ARBA" id="ARBA00004496"/>
    </source>
</evidence>
<dbReference type="PANTHER" id="PTHR21399">
    <property type="entry name" value="CHLORIDE CONDUCTANCE REGULATORY PROTEIN ICLN"/>
    <property type="match status" value="1"/>
</dbReference>
<evidence type="ECO:0000313" key="6">
    <source>
        <dbReference type="EMBL" id="KAF2647817.1"/>
    </source>
</evidence>
<dbReference type="InterPro" id="IPR039924">
    <property type="entry name" value="ICln/Lot5/Saf5"/>
</dbReference>
<dbReference type="Pfam" id="PF03517">
    <property type="entry name" value="Voldacs"/>
    <property type="match status" value="1"/>
</dbReference>
<gene>
    <name evidence="6" type="ORF">K491DRAFT_699378</name>
</gene>
<evidence type="ECO:0000313" key="7">
    <source>
        <dbReference type="Proteomes" id="UP000799324"/>
    </source>
</evidence>
<evidence type="ECO:0000256" key="5">
    <source>
        <dbReference type="SAM" id="MobiDB-lite"/>
    </source>
</evidence>